<evidence type="ECO:0000313" key="2">
    <source>
        <dbReference type="EMBL" id="CCJ30382.1"/>
    </source>
</evidence>
<feature type="domain" description="NUP160 middle TPR" evidence="1">
    <location>
        <begin position="199"/>
        <end position="317"/>
    </location>
</feature>
<dbReference type="Pfam" id="PF23354">
    <property type="entry name" value="TPR_NUP160_120_M"/>
    <property type="match status" value="1"/>
</dbReference>
<proteinExistence type="predicted"/>
<dbReference type="InterPro" id="IPR021717">
    <property type="entry name" value="Nucleoporin_Nup160"/>
</dbReference>
<evidence type="ECO:0000313" key="3">
    <source>
        <dbReference type="Proteomes" id="UP000010422"/>
    </source>
</evidence>
<dbReference type="EMBL" id="CAKM01000249">
    <property type="protein sequence ID" value="CCJ30382.1"/>
    <property type="molecule type" value="Genomic_DNA"/>
</dbReference>
<evidence type="ECO:0000259" key="1">
    <source>
        <dbReference type="Pfam" id="PF23354"/>
    </source>
</evidence>
<reference evidence="2 3" key="1">
    <citation type="journal article" date="2012" name="MBio">
        <title>De novo assembly of the Pneumocystis jirovecii genome from a single bronchoalveolar lavage fluid specimen from a patient.</title>
        <authorList>
            <person name="Cisse O.H."/>
            <person name="Pagni M."/>
            <person name="Hauser P.M."/>
        </authorList>
    </citation>
    <scope>NUCLEOTIDE SEQUENCE [LARGE SCALE GENOMIC DNA]</scope>
    <source>
        <strain evidence="2 3">SE8</strain>
    </source>
</reference>
<organism evidence="3">
    <name type="scientific">Pneumocystis jirovecii</name>
    <name type="common">Human pneumocystis pneumonia agent</name>
    <dbReference type="NCBI Taxonomy" id="42068"/>
    <lineage>
        <taxon>Eukaryota</taxon>
        <taxon>Fungi</taxon>
        <taxon>Dikarya</taxon>
        <taxon>Ascomycota</taxon>
        <taxon>Taphrinomycotina</taxon>
        <taxon>Pneumocystomycetes</taxon>
        <taxon>Pneumocystaceae</taxon>
        <taxon>Pneumocystis</taxon>
    </lineage>
</organism>
<dbReference type="InterPro" id="IPR056535">
    <property type="entry name" value="TPR_NUP160_M"/>
</dbReference>
<accession>L0PDV5</accession>
<gene>
    <name evidence="2" type="ORF">PNEJI1_000579</name>
</gene>
<dbReference type="InParanoid" id="L0PDV5"/>
<protein>
    <recommendedName>
        <fullName evidence="1">NUP160 middle TPR domain-containing protein</fullName>
    </recommendedName>
</protein>
<name>L0PDV5_PNEJI</name>
<comment type="caution">
    <text evidence="2">The sequence shown here is derived from an EMBL/GenBank/DDBJ whole genome shotgun (WGS) entry which is preliminary data.</text>
</comment>
<dbReference type="PANTHER" id="PTHR21286">
    <property type="entry name" value="NUCLEAR PORE COMPLEX PROTEIN NUP160"/>
    <property type="match status" value="1"/>
</dbReference>
<dbReference type="AlphaFoldDB" id="L0PDV5"/>
<dbReference type="Proteomes" id="UP000010422">
    <property type="component" value="Unassembled WGS sequence"/>
</dbReference>
<dbReference type="GO" id="GO:0017056">
    <property type="term" value="F:structural constituent of nuclear pore"/>
    <property type="evidence" value="ECO:0007669"/>
    <property type="project" value="TreeGrafter"/>
</dbReference>
<dbReference type="VEuPathDB" id="FungiDB:PNEJI1_000579"/>
<dbReference type="PANTHER" id="PTHR21286:SF0">
    <property type="entry name" value="NUCLEAR PORE COMPLEX PROTEIN NUP160"/>
    <property type="match status" value="1"/>
</dbReference>
<dbReference type="GO" id="GO:0005643">
    <property type="term" value="C:nuclear pore"/>
    <property type="evidence" value="ECO:0007669"/>
    <property type="project" value="TreeGrafter"/>
</dbReference>
<dbReference type="STRING" id="1209962.L0PDV5"/>
<sequence>MQKLTGFYQLFNDYLSEFRECCCIRECCSHLLNKIDETLISNNISNQYHDIKTVNKSIERLYGFESTLRFFLREFYIFKELKINEMEELIHSSRVLGIFKDGYEMSFCTAALLFQFKYLSEAMEIVSWISFMPLGLRMLEKSSALFKKASVGICTYITHATDIILNVLKTDIYYQDALYLYSAEFYEEARKVGLEKLNSTEKEDLYSKMFQAYIDAKMYDNAYLTLLQLQSYENKCDSLYKLVDMMCGENLSERLCEYSFLGLSDEFDSILYFRAQNMIDVRTSPCYHKILYSWRVKQGNFQGAASIMYHRLQKLRSSSLIKGAGNQEQIDIVEGYLALLSALSCVDASNSWILYPDIKSTYHSDKKIKYSHSDEIKQRQILDITAIRKEYTQELKRMQFMLDSI</sequence>